<dbReference type="Proteomes" id="UP000032452">
    <property type="component" value="Unassembled WGS sequence"/>
</dbReference>
<evidence type="ECO:0000313" key="2">
    <source>
        <dbReference type="Proteomes" id="UP000032452"/>
    </source>
</evidence>
<dbReference type="AlphaFoldDB" id="A0A0D9A274"/>
<keyword evidence="2" id="KW-1185">Reference proteome</keyword>
<dbReference type="OrthoDB" id="530722at2"/>
<gene>
    <name evidence="1" type="ORF">UH38_02125</name>
</gene>
<comment type="caution">
    <text evidence="1">The sequence shown here is derived from an EMBL/GenBank/DDBJ whole genome shotgun (WGS) entry which is preliminary data.</text>
</comment>
<evidence type="ECO:0000313" key="1">
    <source>
        <dbReference type="EMBL" id="KJH73576.1"/>
    </source>
</evidence>
<protein>
    <submittedName>
        <fullName evidence="1">Uncharacterized protein</fullName>
    </submittedName>
</protein>
<name>A0A0D9A274_9CYAN</name>
<reference evidence="1 2" key="1">
    <citation type="submission" date="2015-02" db="EMBL/GenBank/DDBJ databases">
        <title>Draft genome of a novel marine cyanobacterium (Chroococcales) isolated from South Atlantic Ocean.</title>
        <authorList>
            <person name="Rigonato J."/>
            <person name="Alvarenga D.O."/>
            <person name="Branco L.H."/>
            <person name="Varani A.M."/>
            <person name="Brandini F.P."/>
            <person name="Fiore M.F."/>
        </authorList>
    </citation>
    <scope>NUCLEOTIDE SEQUENCE [LARGE SCALE GENOMIC DNA]</scope>
    <source>
        <strain evidence="1 2">CENA595</strain>
    </source>
</reference>
<dbReference type="RefSeq" id="WP_045052929.1">
    <property type="nucleotide sequence ID" value="NZ_CAWMDP010000017.1"/>
</dbReference>
<sequence length="231" mass="27115">MSNFVETIKQFYSQGYKKVYDEGQPLEVARKKWSFHIHGLGVEPAAELDESSINSYIHTLRFDFNLELIWHTPEPRNATYTTNFGDYLVSDSMLRDDDLVPDRETIREWNDDLEYEILEDLEIDPRFLGIEDKINQLPDSVWESCRFYSKNISEQDWGNVYTLRITIENQDTLIIRTTTDGSDGWLEVFDSQGVYLAAARISENGDGIAWRPMHQIREYVLGERRYPPELE</sequence>
<dbReference type="STRING" id="1618023.UH38_02125"/>
<organism evidence="1 2">
    <name type="scientific">Aliterella atlantica CENA595</name>
    <dbReference type="NCBI Taxonomy" id="1618023"/>
    <lineage>
        <taxon>Bacteria</taxon>
        <taxon>Bacillati</taxon>
        <taxon>Cyanobacteriota</taxon>
        <taxon>Cyanophyceae</taxon>
        <taxon>Chroococcidiopsidales</taxon>
        <taxon>Aliterellaceae</taxon>
        <taxon>Aliterella</taxon>
    </lineage>
</organism>
<dbReference type="EMBL" id="JYON01000001">
    <property type="protein sequence ID" value="KJH73576.1"/>
    <property type="molecule type" value="Genomic_DNA"/>
</dbReference>
<proteinExistence type="predicted"/>
<accession>A0A0D9A274</accession>